<sequence>IIIIPIERIFDARKFEKIIFQRNFQVAQNNDRIRLVYDQYISENQFIPQKFEFSLNEGYICKFPFIDDSGILIITNSKELFAEHFSMWVELKKLLNKFPIFYVKLMRLIHYLINIEIGSDLEINEIETLVRFDSDKEIFELKRPSAINCQSQGIRNIIMTIIKISTYPRIKKYIKIENLMENLSNNGLEPHFNKECKGQELFSVCLNIILFTICTDDNKYLNYPYLEDLNNLLEICKLIEGKSLNEEFFIQFIRFCYNYIKIFIS</sequence>
<protein>
    <submittedName>
        <fullName evidence="1">Uncharacterized protein</fullName>
    </submittedName>
</protein>
<comment type="caution">
    <text evidence="1">The sequence shown here is derived from an EMBL/GenBank/DDBJ whole genome shotgun (WGS) entry which is preliminary data.</text>
</comment>
<reference evidence="1" key="1">
    <citation type="journal article" date="2015" name="Nature">
        <title>Complex archaea that bridge the gap between prokaryotes and eukaryotes.</title>
        <authorList>
            <person name="Spang A."/>
            <person name="Saw J.H."/>
            <person name="Jorgensen S.L."/>
            <person name="Zaremba-Niedzwiedzka K."/>
            <person name="Martijn J."/>
            <person name="Lind A.E."/>
            <person name="van Eijk R."/>
            <person name="Schleper C."/>
            <person name="Guy L."/>
            <person name="Ettema T.J."/>
        </authorList>
    </citation>
    <scope>NUCLEOTIDE SEQUENCE</scope>
</reference>
<feature type="non-terminal residue" evidence="1">
    <location>
        <position position="1"/>
    </location>
</feature>
<evidence type="ECO:0000313" key="1">
    <source>
        <dbReference type="EMBL" id="KKM76078.1"/>
    </source>
</evidence>
<name>A0A0F9K247_9ZZZZ</name>
<accession>A0A0F9K247</accession>
<dbReference type="EMBL" id="LAZR01008868">
    <property type="protein sequence ID" value="KKM76078.1"/>
    <property type="molecule type" value="Genomic_DNA"/>
</dbReference>
<organism evidence="1">
    <name type="scientific">marine sediment metagenome</name>
    <dbReference type="NCBI Taxonomy" id="412755"/>
    <lineage>
        <taxon>unclassified sequences</taxon>
        <taxon>metagenomes</taxon>
        <taxon>ecological metagenomes</taxon>
    </lineage>
</organism>
<proteinExistence type="predicted"/>
<dbReference type="AlphaFoldDB" id="A0A0F9K247"/>
<gene>
    <name evidence="1" type="ORF">LCGC14_1383740</name>
</gene>